<comment type="subcellular location">
    <subcellularLocation>
        <location evidence="1">Cell membrane</location>
        <topology evidence="1">Multi-pass membrane protein</topology>
    </subcellularLocation>
</comment>
<organism evidence="8 9">
    <name type="scientific">Treponema succinifaciens (strain ATCC 33096 / DSM 2489 / 6091)</name>
    <dbReference type="NCBI Taxonomy" id="869209"/>
    <lineage>
        <taxon>Bacteria</taxon>
        <taxon>Pseudomonadati</taxon>
        <taxon>Spirochaetota</taxon>
        <taxon>Spirochaetia</taxon>
        <taxon>Spirochaetales</taxon>
        <taxon>Treponemataceae</taxon>
        <taxon>Treponema</taxon>
    </lineage>
</organism>
<gene>
    <name evidence="8" type="ordered locus">Tresu_0443</name>
</gene>
<dbReference type="InterPro" id="IPR013525">
    <property type="entry name" value="ABC2_TM"/>
</dbReference>
<reference evidence="8 9" key="1">
    <citation type="journal article" date="2011" name="Stand. Genomic Sci.">
        <title>Complete genome sequence of Treponema succinifaciens type strain (6091).</title>
        <authorList>
            <person name="Han C."/>
            <person name="Gronow S."/>
            <person name="Teshima H."/>
            <person name="Lapidus A."/>
            <person name="Nolan M."/>
            <person name="Lucas S."/>
            <person name="Hammon N."/>
            <person name="Deshpande S."/>
            <person name="Cheng J.F."/>
            <person name="Zeytun A."/>
            <person name="Tapia R."/>
            <person name="Goodwin L."/>
            <person name="Pitluck S."/>
            <person name="Liolios K."/>
            <person name="Pagani I."/>
            <person name="Ivanova N."/>
            <person name="Mavromatis K."/>
            <person name="Mikhailova N."/>
            <person name="Huntemann M."/>
            <person name="Pati A."/>
            <person name="Chen A."/>
            <person name="Palaniappan K."/>
            <person name="Land M."/>
            <person name="Hauser L."/>
            <person name="Brambilla E.M."/>
            <person name="Rohde M."/>
            <person name="Goker M."/>
            <person name="Woyke T."/>
            <person name="Bristow J."/>
            <person name="Eisen J.A."/>
            <person name="Markowitz V."/>
            <person name="Hugenholtz P."/>
            <person name="Kyrpides N.C."/>
            <person name="Klenk H.P."/>
            <person name="Detter J.C."/>
        </authorList>
    </citation>
    <scope>NUCLEOTIDE SEQUENCE [LARGE SCALE GENOMIC DNA]</scope>
    <source>
        <strain evidence="9">ATCC 33096 / DSM 2489 / 6091</strain>
    </source>
</reference>
<dbReference type="PANTHER" id="PTHR30294:SF29">
    <property type="entry name" value="MULTIDRUG ABC TRANSPORTER PERMEASE YBHS-RELATED"/>
    <property type="match status" value="1"/>
</dbReference>
<dbReference type="Pfam" id="PF12698">
    <property type="entry name" value="ABC2_membrane_3"/>
    <property type="match status" value="1"/>
</dbReference>
<sequence length="231" mass="25368">MKRELCSYFTSPVAYIVGALFLLFSGFLFFSTFFLVNRPELRNFFELLPILFSFFIPAMTMRIFSEEKKSGTMETLVTLPVTNFDIVAGKYLATFVSSIALLIPTFFYVAACAIFASSRIDFGPIVGGYLGAVLLASAFCAIGIFASSVTKNQIIAFFLAFAICIFLTMITVFSVLLPGILVGLASFISSTSHFMSISRGIIDSRDILYFVSLTAVFVSLTVCVISNQRKG</sequence>
<evidence type="ECO:0000259" key="7">
    <source>
        <dbReference type="Pfam" id="PF12698"/>
    </source>
</evidence>
<reference evidence="9" key="2">
    <citation type="submission" date="2011-04" db="EMBL/GenBank/DDBJ databases">
        <title>The complete genome of chromosome of Treponema succinifaciens DSM 2489.</title>
        <authorList>
            <person name="Lucas S."/>
            <person name="Copeland A."/>
            <person name="Lapidus A."/>
            <person name="Bruce D."/>
            <person name="Goodwin L."/>
            <person name="Pitluck S."/>
            <person name="Peters L."/>
            <person name="Kyrpides N."/>
            <person name="Mavromatis K."/>
            <person name="Ivanova N."/>
            <person name="Ovchinnikova G."/>
            <person name="Teshima H."/>
            <person name="Detter J.C."/>
            <person name="Tapia R."/>
            <person name="Han C."/>
            <person name="Land M."/>
            <person name="Hauser L."/>
            <person name="Markowitz V."/>
            <person name="Cheng J.-F."/>
            <person name="Hugenholtz P."/>
            <person name="Woyke T."/>
            <person name="Wu D."/>
            <person name="Gronow S."/>
            <person name="Wellnitz S."/>
            <person name="Brambilla E."/>
            <person name="Klenk H.-P."/>
            <person name="Eisen J.A."/>
        </authorList>
    </citation>
    <scope>NUCLEOTIDE SEQUENCE [LARGE SCALE GENOMIC DNA]</scope>
    <source>
        <strain evidence="9">ATCC 33096 / DSM 2489 / 6091</strain>
    </source>
</reference>
<feature type="transmembrane region" description="Helical" evidence="6">
    <location>
        <begin position="154"/>
        <end position="187"/>
    </location>
</feature>
<dbReference type="AlphaFoldDB" id="F2NX60"/>
<evidence type="ECO:0000313" key="8">
    <source>
        <dbReference type="EMBL" id="AEB13395.1"/>
    </source>
</evidence>
<keyword evidence="5 6" id="KW-0472">Membrane</keyword>
<accession>F2NX60</accession>
<dbReference type="GO" id="GO:0140359">
    <property type="term" value="F:ABC-type transporter activity"/>
    <property type="evidence" value="ECO:0007669"/>
    <property type="project" value="InterPro"/>
</dbReference>
<dbReference type="HOGENOM" id="CLU_081003_0_1_12"/>
<dbReference type="Proteomes" id="UP000006852">
    <property type="component" value="Chromosome"/>
</dbReference>
<keyword evidence="9" id="KW-1185">Reference proteome</keyword>
<evidence type="ECO:0000256" key="6">
    <source>
        <dbReference type="SAM" id="Phobius"/>
    </source>
</evidence>
<evidence type="ECO:0000256" key="1">
    <source>
        <dbReference type="ARBA" id="ARBA00004651"/>
    </source>
</evidence>
<feature type="transmembrane region" description="Helical" evidence="6">
    <location>
        <begin position="128"/>
        <end position="147"/>
    </location>
</feature>
<keyword evidence="4 6" id="KW-1133">Transmembrane helix</keyword>
<evidence type="ECO:0000256" key="2">
    <source>
        <dbReference type="ARBA" id="ARBA00022475"/>
    </source>
</evidence>
<evidence type="ECO:0000256" key="3">
    <source>
        <dbReference type="ARBA" id="ARBA00022692"/>
    </source>
</evidence>
<evidence type="ECO:0000256" key="4">
    <source>
        <dbReference type="ARBA" id="ARBA00022989"/>
    </source>
</evidence>
<evidence type="ECO:0000256" key="5">
    <source>
        <dbReference type="ARBA" id="ARBA00023136"/>
    </source>
</evidence>
<keyword evidence="2" id="KW-1003">Cell membrane</keyword>
<dbReference type="EMBL" id="CP002631">
    <property type="protein sequence ID" value="AEB13395.1"/>
    <property type="molecule type" value="Genomic_DNA"/>
</dbReference>
<feature type="transmembrane region" description="Helical" evidence="6">
    <location>
        <begin position="207"/>
        <end position="225"/>
    </location>
</feature>
<feature type="transmembrane region" description="Helical" evidence="6">
    <location>
        <begin position="91"/>
        <end position="116"/>
    </location>
</feature>
<dbReference type="GO" id="GO:0005886">
    <property type="term" value="C:plasma membrane"/>
    <property type="evidence" value="ECO:0007669"/>
    <property type="project" value="UniProtKB-SubCell"/>
</dbReference>
<protein>
    <submittedName>
        <fullName evidence="8">ABC-2 type transporter</fullName>
    </submittedName>
</protein>
<dbReference type="eggNOG" id="COG1277">
    <property type="taxonomic scope" value="Bacteria"/>
</dbReference>
<feature type="domain" description="ABC-2 type transporter transmembrane" evidence="7">
    <location>
        <begin position="47"/>
        <end position="218"/>
    </location>
</feature>
<proteinExistence type="predicted"/>
<dbReference type="InterPro" id="IPR051449">
    <property type="entry name" value="ABC-2_transporter_component"/>
</dbReference>
<dbReference type="STRING" id="869209.Tresu_0443"/>
<dbReference type="KEGG" id="tsu:Tresu_0443"/>
<feature type="transmembrane region" description="Helical" evidence="6">
    <location>
        <begin position="47"/>
        <end position="64"/>
    </location>
</feature>
<feature type="transmembrane region" description="Helical" evidence="6">
    <location>
        <begin position="12"/>
        <end position="35"/>
    </location>
</feature>
<name>F2NX60_TRES6</name>
<keyword evidence="3 6" id="KW-0812">Transmembrane</keyword>
<evidence type="ECO:0000313" key="9">
    <source>
        <dbReference type="Proteomes" id="UP000006852"/>
    </source>
</evidence>
<dbReference type="PANTHER" id="PTHR30294">
    <property type="entry name" value="MEMBRANE COMPONENT OF ABC TRANSPORTER YHHJ-RELATED"/>
    <property type="match status" value="1"/>
</dbReference>